<evidence type="ECO:0000313" key="14">
    <source>
        <dbReference type="Proteomes" id="UP000255264"/>
    </source>
</evidence>
<dbReference type="PANTHER" id="PTHR37468">
    <property type="entry name" value="SULFATE TRANSPORTER CYSZ"/>
    <property type="match status" value="1"/>
</dbReference>
<keyword evidence="14" id="KW-1185">Reference proteome</keyword>
<feature type="transmembrane region" description="Helical" evidence="11">
    <location>
        <begin position="141"/>
        <end position="161"/>
    </location>
</feature>
<dbReference type="EMBL" id="UGHS01000003">
    <property type="protein sequence ID" value="STO92956.1"/>
    <property type="molecule type" value="Genomic_DNA"/>
</dbReference>
<sequence length="280" mass="31931">MFNLNEAKNAFQYFVTGWHLICQKGLRRFVIMPILLNILLLSGLFWLFINQVSGWIDFMMSFVPDWLSFLSVILLICSIGMVLLLFYFVFNTLSNFIAAPFNGLLAEKVEKMLTGEEINDDNLWDVMKDVPRMLKREWQKLWYSLPKIIALFLLGFIPLVGQTIVPVLAFLFTCWMMAIQYCDYPFDNHKVSFAVMKSALGQQRTQNLTFGALVSGCAMVPFVNFLVMPVAVCAATVMWVENYRSHWRFEPMPHSGQGGGRDVGTPRGTAIAPKGNQIVQ</sequence>
<evidence type="ECO:0000256" key="3">
    <source>
        <dbReference type="ARBA" id="ARBA00022475"/>
    </source>
</evidence>
<dbReference type="HAMAP" id="MF_00468">
    <property type="entry name" value="CysZ"/>
    <property type="match status" value="1"/>
</dbReference>
<comment type="similarity">
    <text evidence="11">Belongs to the CysZ family.</text>
</comment>
<evidence type="ECO:0000256" key="1">
    <source>
        <dbReference type="ARBA" id="ARBA00004141"/>
    </source>
</evidence>
<feature type="transmembrane region" description="Helical" evidence="11">
    <location>
        <begin position="29"/>
        <end position="49"/>
    </location>
</feature>
<feature type="transmembrane region" description="Helical" evidence="11">
    <location>
        <begin position="207"/>
        <end position="240"/>
    </location>
</feature>
<protein>
    <recommendedName>
        <fullName evidence="11">Sulfate transporter CysZ</fullName>
    </recommendedName>
</protein>
<proteinExistence type="inferred from homology"/>
<dbReference type="GO" id="GO:0005886">
    <property type="term" value="C:plasma membrane"/>
    <property type="evidence" value="ECO:0007669"/>
    <property type="project" value="UniProtKB-SubCell"/>
</dbReference>
<keyword evidence="8 11" id="KW-0764">Sulfate transport</keyword>
<feature type="transmembrane region" description="Helical" evidence="11">
    <location>
        <begin position="69"/>
        <end position="90"/>
    </location>
</feature>
<dbReference type="Pfam" id="PF07264">
    <property type="entry name" value="EI24"/>
    <property type="match status" value="1"/>
</dbReference>
<dbReference type="PANTHER" id="PTHR37468:SF1">
    <property type="entry name" value="SULFATE TRANSPORTER CYSZ"/>
    <property type="match status" value="1"/>
</dbReference>
<keyword evidence="6 11" id="KW-0812">Transmembrane</keyword>
<keyword evidence="10 11" id="KW-0198">Cysteine biosynthesis</keyword>
<evidence type="ECO:0000256" key="4">
    <source>
        <dbReference type="ARBA" id="ARBA00022519"/>
    </source>
</evidence>
<dbReference type="InterPro" id="IPR059112">
    <property type="entry name" value="CysZ/EI24"/>
</dbReference>
<feature type="region of interest" description="Disordered" evidence="12">
    <location>
        <begin position="254"/>
        <end position="280"/>
    </location>
</feature>
<evidence type="ECO:0000256" key="9">
    <source>
        <dbReference type="ARBA" id="ARBA00023136"/>
    </source>
</evidence>
<keyword evidence="4 11" id="KW-0997">Cell inner membrane</keyword>
<evidence type="ECO:0000256" key="12">
    <source>
        <dbReference type="SAM" id="MobiDB-lite"/>
    </source>
</evidence>
<dbReference type="InterPro" id="IPR050480">
    <property type="entry name" value="CysZ-like"/>
</dbReference>
<keyword evidence="3 11" id="KW-1003">Cell membrane</keyword>
<keyword evidence="2 11" id="KW-0813">Transport</keyword>
<evidence type="ECO:0000256" key="6">
    <source>
        <dbReference type="ARBA" id="ARBA00022692"/>
    </source>
</evidence>
<dbReference type="GO" id="GO:0009675">
    <property type="term" value="F:high-affinity sulfate:proton symporter activity"/>
    <property type="evidence" value="ECO:0007669"/>
    <property type="project" value="TreeGrafter"/>
</dbReference>
<dbReference type="GO" id="GO:0019344">
    <property type="term" value="P:cysteine biosynthetic process"/>
    <property type="evidence" value="ECO:0007669"/>
    <property type="project" value="UniProtKB-UniRule"/>
</dbReference>
<evidence type="ECO:0000256" key="7">
    <source>
        <dbReference type="ARBA" id="ARBA00022989"/>
    </source>
</evidence>
<reference evidence="13 14" key="1">
    <citation type="submission" date="2018-06" db="EMBL/GenBank/DDBJ databases">
        <authorList>
            <consortium name="Pathogen Informatics"/>
            <person name="Doyle S."/>
        </authorList>
    </citation>
    <scope>NUCLEOTIDE SEQUENCE [LARGE SCALE GENOMIC DNA]</scope>
    <source>
        <strain evidence="13 14">NCTC13335</strain>
    </source>
</reference>
<dbReference type="AlphaFoldDB" id="A0A377IXF2"/>
<evidence type="ECO:0000313" key="13">
    <source>
        <dbReference type="EMBL" id="STO92956.1"/>
    </source>
</evidence>
<keyword evidence="9 11" id="KW-0472">Membrane</keyword>
<evidence type="ECO:0000256" key="10">
    <source>
        <dbReference type="ARBA" id="ARBA00023192"/>
    </source>
</evidence>
<dbReference type="Proteomes" id="UP000255264">
    <property type="component" value="Unassembled WGS sequence"/>
</dbReference>
<gene>
    <name evidence="11 13" type="primary">cysZ</name>
    <name evidence="13" type="ORF">NCTC13335_00813</name>
</gene>
<evidence type="ECO:0000256" key="5">
    <source>
        <dbReference type="ARBA" id="ARBA00022605"/>
    </source>
</evidence>
<keyword evidence="5 11" id="KW-0028">Amino-acid biosynthesis</keyword>
<organism evidence="13 14">
    <name type="scientific">Haemophilus pittmaniae</name>
    <dbReference type="NCBI Taxonomy" id="249188"/>
    <lineage>
        <taxon>Bacteria</taxon>
        <taxon>Pseudomonadati</taxon>
        <taxon>Pseudomonadota</taxon>
        <taxon>Gammaproteobacteria</taxon>
        <taxon>Pasteurellales</taxon>
        <taxon>Pasteurellaceae</taxon>
        <taxon>Haemophilus</taxon>
    </lineage>
</organism>
<dbReference type="GO" id="GO:0000103">
    <property type="term" value="P:sulfate assimilation"/>
    <property type="evidence" value="ECO:0007669"/>
    <property type="project" value="InterPro"/>
</dbReference>
<dbReference type="NCBIfam" id="NF003433">
    <property type="entry name" value="PRK04949.1"/>
    <property type="match status" value="1"/>
</dbReference>
<comment type="function">
    <text evidence="11">High affinity, high specificity proton-dependent sulfate transporter, which mediates sulfate uptake. Provides the sulfur source for the cysteine synthesis pathway.</text>
</comment>
<dbReference type="InterPro" id="IPR022985">
    <property type="entry name" value="Sulfate_CysZ"/>
</dbReference>
<dbReference type="OrthoDB" id="5292355at2"/>
<evidence type="ECO:0000256" key="11">
    <source>
        <dbReference type="HAMAP-Rule" id="MF_00468"/>
    </source>
</evidence>
<accession>A0A377IXF2</accession>
<keyword evidence="7 11" id="KW-1133">Transmembrane helix</keyword>
<evidence type="ECO:0000256" key="8">
    <source>
        <dbReference type="ARBA" id="ARBA00023032"/>
    </source>
</evidence>
<comment type="subcellular location">
    <subcellularLocation>
        <location evidence="11">Cell inner membrane</location>
        <topology evidence="11">Multi-pass membrane protein</topology>
    </subcellularLocation>
    <subcellularLocation>
        <location evidence="1">Membrane</location>
        <topology evidence="1">Multi-pass membrane protein</topology>
    </subcellularLocation>
</comment>
<dbReference type="RefSeq" id="WP_115002915.1">
    <property type="nucleotide sequence ID" value="NZ_UGHS01000003.1"/>
</dbReference>
<evidence type="ECO:0000256" key="2">
    <source>
        <dbReference type="ARBA" id="ARBA00022448"/>
    </source>
</evidence>
<name>A0A377IXF2_9PAST</name>